<evidence type="ECO:0000313" key="2">
    <source>
        <dbReference type="EMBL" id="KAK6359125.1"/>
    </source>
</evidence>
<feature type="compositionally biased region" description="Polar residues" evidence="1">
    <location>
        <begin position="208"/>
        <end position="222"/>
    </location>
</feature>
<gene>
    <name evidence="2" type="ORF">TWF696_000291</name>
</gene>
<feature type="region of interest" description="Disordered" evidence="1">
    <location>
        <begin position="55"/>
        <end position="76"/>
    </location>
</feature>
<sequence length="798" mass="89497">MASSTLQRLKPTDLGFKHSQHNALGLELMLTPPYLRRTASNGPDNNVARISHCGKRDGYNSSGSDPGVEEIDGHHPNTVNINAEQLRKAINRWVNAYLRLRFKRCLPPAPFTQLLRPIAFELILQYMQNKILHGAGEKPMDISGFRKPNQDKDDESDEEMNGVDVHESDDLNFEVGQIVEEVYHWLSDRNTRQQQLELVPDPVIKDPPTSSENPQEGVSGNSMLKPDDHTIYIDSQAPHAAQDQIDAALDGDISEERIWKFRAAILHLLLLVINVRRENLNGLENLKIKLRSTSNGFCSNSSGASEHGCPEVGDIVDFGPGCPTSGNSFHRNHKRPNVNDDKSNDEEDPDPPRKRRAFRTIEEIGSNLACPFAKGQPDKYPECLKINRKNLAGIREHLKRNHFNGLVPHRIARARSWAKIFECCNPGWPSSRPIPSSNYDPVEELLRSKKLIEFQRPLCGTGPADAASPGTPITTYSTFASDPQLTTKILSSLESGNYQDVAYEDLFHLNTSLSSGSGAPGSLQEHVQSGLSIDTAQTSLNELSSNIFQTLAPFNPQAQESNVMWYQSDAYQALAELDPPFSSLSSSLASTPPRPASLDFHSTRQLDRGEINAFVDSDFTLSDAQTCESTTGEESSRPTSGLSLRPVESLSDSSEFHFSQRLSDALYVNLPDDLGLDIPARMEKAPGSVEEKKQKKKYILRIARKSRPRKQISSESSRPKDFCFDEIREFEGTFEIWMKQRFFYPMFSWDAWEFENPVRQERLTTQDELIDELQFMICAYRTETVAFFLVPKEVGGAG</sequence>
<organism evidence="2 3">
    <name type="scientific">Orbilia brochopaga</name>
    <dbReference type="NCBI Taxonomy" id="3140254"/>
    <lineage>
        <taxon>Eukaryota</taxon>
        <taxon>Fungi</taxon>
        <taxon>Dikarya</taxon>
        <taxon>Ascomycota</taxon>
        <taxon>Pezizomycotina</taxon>
        <taxon>Orbiliomycetes</taxon>
        <taxon>Orbiliales</taxon>
        <taxon>Orbiliaceae</taxon>
        <taxon>Orbilia</taxon>
    </lineage>
</organism>
<dbReference type="Proteomes" id="UP001375240">
    <property type="component" value="Unassembled WGS sequence"/>
</dbReference>
<feature type="compositionally biased region" description="Polar residues" evidence="1">
    <location>
        <begin position="625"/>
        <end position="642"/>
    </location>
</feature>
<accession>A0AAV9VH87</accession>
<dbReference type="AlphaFoldDB" id="A0AAV9VH87"/>
<proteinExistence type="predicted"/>
<feature type="region of interest" description="Disordered" evidence="1">
    <location>
        <begin position="137"/>
        <end position="162"/>
    </location>
</feature>
<feature type="region of interest" description="Disordered" evidence="1">
    <location>
        <begin position="625"/>
        <end position="646"/>
    </location>
</feature>
<feature type="region of interest" description="Disordered" evidence="1">
    <location>
        <begin position="325"/>
        <end position="353"/>
    </location>
</feature>
<keyword evidence="3" id="KW-1185">Reference proteome</keyword>
<name>A0AAV9VH87_9PEZI</name>
<dbReference type="EMBL" id="JAVHNQ010000001">
    <property type="protein sequence ID" value="KAK6359125.1"/>
    <property type="molecule type" value="Genomic_DNA"/>
</dbReference>
<feature type="region of interest" description="Disordered" evidence="1">
    <location>
        <begin position="201"/>
        <end position="228"/>
    </location>
</feature>
<evidence type="ECO:0000256" key="1">
    <source>
        <dbReference type="SAM" id="MobiDB-lite"/>
    </source>
</evidence>
<evidence type="ECO:0000313" key="3">
    <source>
        <dbReference type="Proteomes" id="UP001375240"/>
    </source>
</evidence>
<reference evidence="2 3" key="1">
    <citation type="submission" date="2019-10" db="EMBL/GenBank/DDBJ databases">
        <authorList>
            <person name="Palmer J.M."/>
        </authorList>
    </citation>
    <scope>NUCLEOTIDE SEQUENCE [LARGE SCALE GENOMIC DNA]</scope>
    <source>
        <strain evidence="2 3">TWF696</strain>
    </source>
</reference>
<protein>
    <submittedName>
        <fullName evidence="2">Uncharacterized protein</fullName>
    </submittedName>
</protein>
<comment type="caution">
    <text evidence="2">The sequence shown here is derived from an EMBL/GenBank/DDBJ whole genome shotgun (WGS) entry which is preliminary data.</text>
</comment>
<feature type="compositionally biased region" description="Acidic residues" evidence="1">
    <location>
        <begin position="152"/>
        <end position="161"/>
    </location>
</feature>